<accession>A0A1G8DJX9</accession>
<dbReference type="SUPFAM" id="SSF51161">
    <property type="entry name" value="Trimeric LpxA-like enzymes"/>
    <property type="match status" value="1"/>
</dbReference>
<dbReference type="STRING" id="262004.SAMN04489796_103235"/>
<evidence type="ECO:0000313" key="2">
    <source>
        <dbReference type="Proteomes" id="UP000199492"/>
    </source>
</evidence>
<dbReference type="OrthoDB" id="9814490at2"/>
<sequence>MIQNKTDYKYYLDQDRKALRIGQNSVLGSIISSISPNMIWVFQRTLRKLEYYTNCKNKGLSKIYYLYLKYRFKKISLKLGFSIPTNVFGPGLAIVHYGTIVINGNAKVGANCRMHACVNIGASGGEEEAPLLGDNVYIAPGAKIYGNITIPNNTAIGANAVVNKSFDKENTIIAGVPAKVIGEVNIKQIIKHLN</sequence>
<keyword evidence="1" id="KW-0808">Transferase</keyword>
<dbReference type="Gene3D" id="2.160.10.10">
    <property type="entry name" value="Hexapeptide repeat proteins"/>
    <property type="match status" value="1"/>
</dbReference>
<organism evidence="1 2">
    <name type="scientific">Winogradskyella thalassocola</name>
    <dbReference type="NCBI Taxonomy" id="262004"/>
    <lineage>
        <taxon>Bacteria</taxon>
        <taxon>Pseudomonadati</taxon>
        <taxon>Bacteroidota</taxon>
        <taxon>Flavobacteriia</taxon>
        <taxon>Flavobacteriales</taxon>
        <taxon>Flavobacteriaceae</taxon>
        <taxon>Winogradskyella</taxon>
    </lineage>
</organism>
<keyword evidence="2" id="KW-1185">Reference proteome</keyword>
<proteinExistence type="predicted"/>
<dbReference type="GO" id="GO:0016740">
    <property type="term" value="F:transferase activity"/>
    <property type="evidence" value="ECO:0007669"/>
    <property type="project" value="UniProtKB-KW"/>
</dbReference>
<dbReference type="InterPro" id="IPR001451">
    <property type="entry name" value="Hexapep"/>
</dbReference>
<gene>
    <name evidence="1" type="ORF">SAMN04489796_103235</name>
</gene>
<dbReference type="EMBL" id="FNCZ01000003">
    <property type="protein sequence ID" value="SDH57965.1"/>
    <property type="molecule type" value="Genomic_DNA"/>
</dbReference>
<protein>
    <submittedName>
        <fullName evidence="1">Serine O-acetyltransferase</fullName>
    </submittedName>
</protein>
<dbReference type="AlphaFoldDB" id="A0A1G8DJX9"/>
<dbReference type="Proteomes" id="UP000199492">
    <property type="component" value="Unassembled WGS sequence"/>
</dbReference>
<dbReference type="InterPro" id="IPR011004">
    <property type="entry name" value="Trimer_LpxA-like_sf"/>
</dbReference>
<name>A0A1G8DJX9_9FLAO</name>
<evidence type="ECO:0000313" key="1">
    <source>
        <dbReference type="EMBL" id="SDH57965.1"/>
    </source>
</evidence>
<dbReference type="Pfam" id="PF00132">
    <property type="entry name" value="Hexapep"/>
    <property type="match status" value="1"/>
</dbReference>
<dbReference type="RefSeq" id="WP_092467606.1">
    <property type="nucleotide sequence ID" value="NZ_FNCZ01000003.1"/>
</dbReference>
<reference evidence="2" key="1">
    <citation type="submission" date="2016-10" db="EMBL/GenBank/DDBJ databases">
        <authorList>
            <person name="Varghese N."/>
            <person name="Submissions S."/>
        </authorList>
    </citation>
    <scope>NUCLEOTIDE SEQUENCE [LARGE SCALE GENOMIC DNA]</scope>
    <source>
        <strain evidence="2">DSM 15363</strain>
    </source>
</reference>
<dbReference type="PANTHER" id="PTHR42811">
    <property type="entry name" value="SERINE ACETYLTRANSFERASE"/>
    <property type="match status" value="1"/>
</dbReference>